<evidence type="ECO:0000256" key="2">
    <source>
        <dbReference type="ARBA" id="ARBA00003921"/>
    </source>
</evidence>
<comment type="function">
    <text evidence="2 19">Cell wall formation.</text>
</comment>
<evidence type="ECO:0000256" key="22">
    <source>
        <dbReference type="PROSITE-ProRule" id="PRU00409"/>
    </source>
</evidence>
<keyword evidence="16 19" id="KW-0961">Cell wall biogenesis/degradation</keyword>
<dbReference type="GO" id="GO:0008716">
    <property type="term" value="F:D-alanine-D-alanine ligase activity"/>
    <property type="evidence" value="ECO:0007669"/>
    <property type="project" value="UniProtKB-UniRule"/>
</dbReference>
<keyword evidence="10 22" id="KW-0547">Nucleotide-binding</keyword>
<dbReference type="GO" id="GO:0009252">
    <property type="term" value="P:peptidoglycan biosynthetic process"/>
    <property type="evidence" value="ECO:0007669"/>
    <property type="project" value="UniProtKB-UniRule"/>
</dbReference>
<dbReference type="Gene3D" id="3.30.1490.20">
    <property type="entry name" value="ATP-grasp fold, A domain"/>
    <property type="match status" value="1"/>
</dbReference>
<dbReference type="Gene3D" id="3.30.470.20">
    <property type="entry name" value="ATP-grasp fold, B domain"/>
    <property type="match status" value="1"/>
</dbReference>
<keyword evidence="15 21" id="KW-0464">Manganese</keyword>
<dbReference type="PANTHER" id="PTHR23132">
    <property type="entry name" value="D-ALANINE--D-ALANINE LIGASE"/>
    <property type="match status" value="1"/>
</dbReference>
<evidence type="ECO:0000313" key="25">
    <source>
        <dbReference type="Proteomes" id="UP000177998"/>
    </source>
</evidence>
<reference evidence="24 25" key="1">
    <citation type="journal article" date="2016" name="Nat. Commun.">
        <title>Thousands of microbial genomes shed light on interconnected biogeochemical processes in an aquifer system.</title>
        <authorList>
            <person name="Anantharaman K."/>
            <person name="Brown C.T."/>
            <person name="Hug L.A."/>
            <person name="Sharon I."/>
            <person name="Castelle C.J."/>
            <person name="Probst A.J."/>
            <person name="Thomas B.C."/>
            <person name="Singh A."/>
            <person name="Wilkins M.J."/>
            <person name="Karaoz U."/>
            <person name="Brodie E.L."/>
            <person name="Williams K.H."/>
            <person name="Hubbard S.S."/>
            <person name="Banfield J.F."/>
        </authorList>
    </citation>
    <scope>NUCLEOTIDE SEQUENCE [LARGE SCALE GENOMIC DNA]</scope>
</reference>
<comment type="cofactor">
    <cofactor evidence="1">
        <name>Mn(2+)</name>
        <dbReference type="ChEBI" id="CHEBI:29035"/>
    </cofactor>
</comment>
<feature type="active site" evidence="20">
    <location>
        <position position="362"/>
    </location>
</feature>
<protein>
    <recommendedName>
        <fullName evidence="6 19">D-alanine--D-alanine ligase</fullName>
        <ecNumber evidence="6 19">6.3.2.4</ecNumber>
    </recommendedName>
    <alternativeName>
        <fullName evidence="19">D-Ala-D-Ala ligase</fullName>
    </alternativeName>
    <alternativeName>
        <fullName evidence="19">D-alanylalanine synthetase</fullName>
    </alternativeName>
</protein>
<dbReference type="EMBL" id="MFMZ01000027">
    <property type="protein sequence ID" value="OGG90965.1"/>
    <property type="molecule type" value="Genomic_DNA"/>
</dbReference>
<evidence type="ECO:0000256" key="8">
    <source>
        <dbReference type="ARBA" id="ARBA00022598"/>
    </source>
</evidence>
<keyword evidence="13 19" id="KW-0133">Cell shape</keyword>
<dbReference type="InterPro" id="IPR011127">
    <property type="entry name" value="Dala_Dala_lig_N"/>
</dbReference>
<evidence type="ECO:0000256" key="1">
    <source>
        <dbReference type="ARBA" id="ARBA00001936"/>
    </source>
</evidence>
<dbReference type="NCBIfam" id="TIGR01205">
    <property type="entry name" value="D_ala_D_alaTIGR"/>
    <property type="match status" value="1"/>
</dbReference>
<dbReference type="PIRSF" id="PIRSF039102">
    <property type="entry name" value="Ddl/VanB"/>
    <property type="match status" value="1"/>
</dbReference>
<evidence type="ECO:0000256" key="3">
    <source>
        <dbReference type="ARBA" id="ARBA00004496"/>
    </source>
</evidence>
<comment type="caution">
    <text evidence="24">The sequence shown here is derived from an EMBL/GenBank/DDBJ whole genome shotgun (WGS) entry which is preliminary data.</text>
</comment>
<evidence type="ECO:0000256" key="6">
    <source>
        <dbReference type="ARBA" id="ARBA00012216"/>
    </source>
</evidence>
<dbReference type="PROSITE" id="PS50975">
    <property type="entry name" value="ATP_GRASP"/>
    <property type="match status" value="1"/>
</dbReference>
<dbReference type="FunFam" id="3.30.1490.20:FF:000007">
    <property type="entry name" value="D-alanine--D-alanine ligase"/>
    <property type="match status" value="1"/>
</dbReference>
<dbReference type="NCBIfam" id="NF002378">
    <property type="entry name" value="PRK01372.1"/>
    <property type="match status" value="1"/>
</dbReference>
<dbReference type="PROSITE" id="PS00844">
    <property type="entry name" value="DALA_DALA_LIGASE_2"/>
    <property type="match status" value="1"/>
</dbReference>
<dbReference type="STRING" id="1798564.A3H55_01975"/>
<dbReference type="EC" id="6.3.2.4" evidence="6 19"/>
<dbReference type="HAMAP" id="MF_00047">
    <property type="entry name" value="Dala_Dala_lig"/>
    <property type="match status" value="1"/>
</dbReference>
<dbReference type="InterPro" id="IPR011761">
    <property type="entry name" value="ATP-grasp"/>
</dbReference>
<dbReference type="Gene3D" id="3.40.50.20">
    <property type="match status" value="1"/>
</dbReference>
<feature type="binding site" evidence="21">
    <location>
        <position position="351"/>
    </location>
    <ligand>
        <name>Mg(2+)</name>
        <dbReference type="ChEBI" id="CHEBI:18420"/>
        <label>1</label>
    </ligand>
</feature>
<dbReference type="AlphaFoldDB" id="A0A1F6FYN6"/>
<comment type="cofactor">
    <cofactor evidence="21">
        <name>Mg(2+)</name>
        <dbReference type="ChEBI" id="CHEBI:18420"/>
    </cofactor>
    <cofactor evidence="21">
        <name>Mn(2+)</name>
        <dbReference type="ChEBI" id="CHEBI:29035"/>
    </cofactor>
    <text evidence="21">Binds 2 magnesium or manganese ions per subunit.</text>
</comment>
<dbReference type="GO" id="GO:0046872">
    <property type="term" value="F:metal ion binding"/>
    <property type="evidence" value="ECO:0007669"/>
    <property type="project" value="UniProtKB-KW"/>
</dbReference>
<dbReference type="PANTHER" id="PTHR23132:SF25">
    <property type="entry name" value="D-ALANINE--D-ALANINE LIGASE A"/>
    <property type="match status" value="1"/>
</dbReference>
<feature type="active site" evidence="20">
    <location>
        <position position="16"/>
    </location>
</feature>
<dbReference type="PROSITE" id="PS00843">
    <property type="entry name" value="DALA_DALA_LIGASE_1"/>
    <property type="match status" value="1"/>
</dbReference>
<dbReference type="NCBIfam" id="NF002528">
    <property type="entry name" value="PRK01966.1-4"/>
    <property type="match status" value="1"/>
</dbReference>
<feature type="binding site" evidence="21">
    <location>
        <position position="351"/>
    </location>
    <ligand>
        <name>Mg(2+)</name>
        <dbReference type="ChEBI" id="CHEBI:18420"/>
        <label>2</label>
    </ligand>
</feature>
<evidence type="ECO:0000256" key="19">
    <source>
        <dbReference type="HAMAP-Rule" id="MF_00047"/>
    </source>
</evidence>
<evidence type="ECO:0000256" key="4">
    <source>
        <dbReference type="ARBA" id="ARBA00004752"/>
    </source>
</evidence>
<evidence type="ECO:0000256" key="13">
    <source>
        <dbReference type="ARBA" id="ARBA00022960"/>
    </source>
</evidence>
<evidence type="ECO:0000259" key="23">
    <source>
        <dbReference type="PROSITE" id="PS50975"/>
    </source>
</evidence>
<evidence type="ECO:0000313" key="24">
    <source>
        <dbReference type="EMBL" id="OGG90965.1"/>
    </source>
</evidence>
<dbReference type="UniPathway" id="UPA00219"/>
<evidence type="ECO:0000256" key="16">
    <source>
        <dbReference type="ARBA" id="ARBA00023316"/>
    </source>
</evidence>
<organism evidence="24 25">
    <name type="scientific">Candidatus Kuenenbacteria bacterium RIFCSPLOWO2_02_FULL_42_16</name>
    <dbReference type="NCBI Taxonomy" id="1798564"/>
    <lineage>
        <taxon>Bacteria</taxon>
        <taxon>Candidatus Kueneniibacteriota</taxon>
    </lineage>
</organism>
<dbReference type="InterPro" id="IPR005905">
    <property type="entry name" value="D_ala_D_ala"/>
</dbReference>
<evidence type="ECO:0000256" key="17">
    <source>
        <dbReference type="ARBA" id="ARBA00047614"/>
    </source>
</evidence>
<evidence type="ECO:0000256" key="7">
    <source>
        <dbReference type="ARBA" id="ARBA00022490"/>
    </source>
</evidence>
<dbReference type="Pfam" id="PF07478">
    <property type="entry name" value="Dala_Dala_lig_C"/>
    <property type="match status" value="1"/>
</dbReference>
<keyword evidence="11 22" id="KW-0067">ATP-binding</keyword>
<evidence type="ECO:0000256" key="20">
    <source>
        <dbReference type="PIRSR" id="PIRSR039102-1"/>
    </source>
</evidence>
<dbReference type="GO" id="GO:0071555">
    <property type="term" value="P:cell wall organization"/>
    <property type="evidence" value="ECO:0007669"/>
    <property type="project" value="UniProtKB-KW"/>
</dbReference>
<evidence type="ECO:0000256" key="9">
    <source>
        <dbReference type="ARBA" id="ARBA00022723"/>
    </source>
</evidence>
<comment type="catalytic activity">
    <reaction evidence="17 19">
        <text>2 D-alanine + ATP = D-alanyl-D-alanine + ADP + phosphate + H(+)</text>
        <dbReference type="Rhea" id="RHEA:11224"/>
        <dbReference type="ChEBI" id="CHEBI:15378"/>
        <dbReference type="ChEBI" id="CHEBI:30616"/>
        <dbReference type="ChEBI" id="CHEBI:43474"/>
        <dbReference type="ChEBI" id="CHEBI:57416"/>
        <dbReference type="ChEBI" id="CHEBI:57822"/>
        <dbReference type="ChEBI" id="CHEBI:456216"/>
        <dbReference type="EC" id="6.3.2.4"/>
    </reaction>
</comment>
<feature type="binding site" evidence="21">
    <location>
        <position position="353"/>
    </location>
    <ligand>
        <name>Mg(2+)</name>
        <dbReference type="ChEBI" id="CHEBI:18420"/>
        <label>2</label>
    </ligand>
</feature>
<dbReference type="InterPro" id="IPR000291">
    <property type="entry name" value="D-Ala_lig_Van_CS"/>
</dbReference>
<keyword evidence="12 21" id="KW-0460">Magnesium</keyword>
<evidence type="ECO:0000256" key="10">
    <source>
        <dbReference type="ARBA" id="ARBA00022741"/>
    </source>
</evidence>
<evidence type="ECO:0000256" key="15">
    <source>
        <dbReference type="ARBA" id="ARBA00023211"/>
    </source>
</evidence>
<dbReference type="SUPFAM" id="SSF56059">
    <property type="entry name" value="Glutathione synthetase ATP-binding domain-like"/>
    <property type="match status" value="1"/>
</dbReference>
<keyword evidence="9 21" id="KW-0479">Metal-binding</keyword>
<evidence type="ECO:0000256" key="5">
    <source>
        <dbReference type="ARBA" id="ARBA00010871"/>
    </source>
</evidence>
<keyword evidence="7 19" id="KW-0963">Cytoplasm</keyword>
<feature type="domain" description="ATP-grasp" evidence="23">
    <location>
        <begin position="169"/>
        <end position="384"/>
    </location>
</feature>
<dbReference type="SUPFAM" id="SSF52440">
    <property type="entry name" value="PreATP-grasp domain"/>
    <property type="match status" value="1"/>
</dbReference>
<accession>A0A1F6FYN6</accession>
<dbReference type="InterPro" id="IPR013815">
    <property type="entry name" value="ATP_grasp_subdomain_1"/>
</dbReference>
<feature type="binding site" evidence="21">
    <location>
        <position position="335"/>
    </location>
    <ligand>
        <name>Mg(2+)</name>
        <dbReference type="ChEBI" id="CHEBI:18420"/>
        <label>1</label>
    </ligand>
</feature>
<comment type="similarity">
    <text evidence="5 19">Belongs to the D-alanine--D-alanine ligase family.</text>
</comment>
<evidence type="ECO:0000256" key="18">
    <source>
        <dbReference type="ARBA" id="ARBA00060592"/>
    </source>
</evidence>
<dbReference type="Proteomes" id="UP000177998">
    <property type="component" value="Unassembled WGS sequence"/>
</dbReference>
<keyword evidence="8 19" id="KW-0436">Ligase</keyword>
<name>A0A1F6FYN6_9BACT</name>
<proteinExistence type="inferred from homology"/>
<dbReference type="InterPro" id="IPR016185">
    <property type="entry name" value="PreATP-grasp_dom_sf"/>
</dbReference>
<evidence type="ECO:0000256" key="21">
    <source>
        <dbReference type="PIRSR" id="PIRSR039102-3"/>
    </source>
</evidence>
<comment type="pathway">
    <text evidence="18">Glycan biosynthesis.</text>
</comment>
<evidence type="ECO:0000256" key="11">
    <source>
        <dbReference type="ARBA" id="ARBA00022840"/>
    </source>
</evidence>
<dbReference type="FunFam" id="3.30.470.20:FF:000008">
    <property type="entry name" value="D-alanine--D-alanine ligase"/>
    <property type="match status" value="1"/>
</dbReference>
<dbReference type="GO" id="GO:0008360">
    <property type="term" value="P:regulation of cell shape"/>
    <property type="evidence" value="ECO:0007669"/>
    <property type="project" value="UniProtKB-KW"/>
</dbReference>
<feature type="active site" evidence="20">
    <location>
        <position position="224"/>
    </location>
</feature>
<dbReference type="Pfam" id="PF01820">
    <property type="entry name" value="Dala_Dala_lig_N"/>
    <property type="match status" value="1"/>
</dbReference>
<evidence type="ECO:0000256" key="12">
    <source>
        <dbReference type="ARBA" id="ARBA00022842"/>
    </source>
</evidence>
<comment type="subcellular location">
    <subcellularLocation>
        <location evidence="3 19">Cytoplasm</location>
    </subcellularLocation>
</comment>
<dbReference type="InterPro" id="IPR011095">
    <property type="entry name" value="Dala_Dala_lig_C"/>
</dbReference>
<comment type="pathway">
    <text evidence="4 19">Cell wall biogenesis; peptidoglycan biosynthesis.</text>
</comment>
<evidence type="ECO:0000256" key="14">
    <source>
        <dbReference type="ARBA" id="ARBA00022984"/>
    </source>
</evidence>
<gene>
    <name evidence="19" type="primary">ddl</name>
    <name evidence="24" type="ORF">A3H55_01975</name>
</gene>
<sequence length="408" mass="45263">MKKLNIAVIFGGRSGEHEVSLVSAESVMKNLDRNKYNVIPVGIAKDGAWIAGKNSLKLLKKNEIPKALKAFITPDATSKQLVSVDNKKLRVTPACRRGRDYGLRLPAACLSGRQGEAGITDKIDVVFPVLHGTYGEDGTMQGLLELADLPYVGCGVLASALAMDKIAQKILCTAENILTPDWIWFSKSEWSLIKKSKIYFKKWIEGTEKRLGYPMFIKPANLGSSVGISKAHNRSELVTAINLAIKYDRRVLIEKGIEGALEVEVGVLGNEKPEASIPGQIIPSNEFYDYDAKYVDGKSKAIIPAPLPKEIARKVQDMAVESFKLLDGAGMARVDFLVKKEGNDWKIYLSELNTIPGFTSISMYPKLWEASGVSYRKLLDILVNLALERHREKKGLQTSYRTKKAWYK</sequence>
<keyword evidence="14 19" id="KW-0573">Peptidoglycan synthesis</keyword>
<dbReference type="GO" id="GO:0005829">
    <property type="term" value="C:cytosol"/>
    <property type="evidence" value="ECO:0007669"/>
    <property type="project" value="TreeGrafter"/>
</dbReference>
<dbReference type="GO" id="GO:0005524">
    <property type="term" value="F:ATP binding"/>
    <property type="evidence" value="ECO:0007669"/>
    <property type="project" value="UniProtKB-UniRule"/>
</dbReference>